<dbReference type="InterPro" id="IPR052893">
    <property type="entry name" value="TCS_response_regulator"/>
</dbReference>
<evidence type="ECO:0000313" key="4">
    <source>
        <dbReference type="Proteomes" id="UP000294155"/>
    </source>
</evidence>
<dbReference type="InterPro" id="IPR001789">
    <property type="entry name" value="Sig_transdc_resp-reg_receiver"/>
</dbReference>
<dbReference type="EMBL" id="SEWE01000025">
    <property type="protein sequence ID" value="RYU78801.1"/>
    <property type="molecule type" value="Genomic_DNA"/>
</dbReference>
<organism evidence="3 4">
    <name type="scientific">Hymenobacter persicinus</name>
    <dbReference type="NCBI Taxonomy" id="2025506"/>
    <lineage>
        <taxon>Bacteria</taxon>
        <taxon>Pseudomonadati</taxon>
        <taxon>Bacteroidota</taxon>
        <taxon>Cytophagia</taxon>
        <taxon>Cytophagales</taxon>
        <taxon>Hymenobacteraceae</taxon>
        <taxon>Hymenobacter</taxon>
    </lineage>
</organism>
<feature type="modified residue" description="4-aspartylphosphate" evidence="1">
    <location>
        <position position="49"/>
    </location>
</feature>
<feature type="domain" description="Response regulatory" evidence="2">
    <location>
        <begin position="1"/>
        <end position="116"/>
    </location>
</feature>
<name>A0A4Q5LC95_9BACT</name>
<comment type="caution">
    <text evidence="3">The sequence shown here is derived from an EMBL/GenBank/DDBJ whole genome shotgun (WGS) entry which is preliminary data.</text>
</comment>
<dbReference type="SMART" id="SM00448">
    <property type="entry name" value="REC"/>
    <property type="match status" value="1"/>
</dbReference>
<evidence type="ECO:0000256" key="1">
    <source>
        <dbReference type="PROSITE-ProRule" id="PRU00169"/>
    </source>
</evidence>
<dbReference type="InterPro" id="IPR011006">
    <property type="entry name" value="CheY-like_superfamily"/>
</dbReference>
<dbReference type="PANTHER" id="PTHR44520:SF1">
    <property type="entry name" value="TWO-COMPONENT SYSTEM REGULATORY PROTEIN"/>
    <property type="match status" value="1"/>
</dbReference>
<proteinExistence type="predicted"/>
<dbReference type="PANTHER" id="PTHR44520">
    <property type="entry name" value="RESPONSE REGULATOR RCP1-RELATED"/>
    <property type="match status" value="1"/>
</dbReference>
<dbReference type="Gene3D" id="3.40.50.2300">
    <property type="match status" value="1"/>
</dbReference>
<protein>
    <submittedName>
        <fullName evidence="3">Response regulator</fullName>
    </submittedName>
</protein>
<keyword evidence="1" id="KW-0597">Phosphoprotein</keyword>
<gene>
    <name evidence="3" type="ORF">EWM57_12760</name>
</gene>
<dbReference type="SUPFAM" id="SSF52172">
    <property type="entry name" value="CheY-like"/>
    <property type="match status" value="1"/>
</dbReference>
<keyword evidence="4" id="KW-1185">Reference proteome</keyword>
<reference evidence="3 4" key="1">
    <citation type="submission" date="2019-02" db="EMBL/GenBank/DDBJ databases">
        <title>Bacterial novel species isolated from soil.</title>
        <authorList>
            <person name="Jung H.-Y."/>
        </authorList>
    </citation>
    <scope>NUCLEOTIDE SEQUENCE [LARGE SCALE GENOMIC DNA]</scope>
    <source>
        <strain evidence="3 4">1-3-3-3</strain>
    </source>
</reference>
<evidence type="ECO:0000259" key="2">
    <source>
        <dbReference type="PROSITE" id="PS50110"/>
    </source>
</evidence>
<sequence length="129" mass="14600">MALERAFRKHELLNPVLRCEDGDQALDYLLGYGKKPGWPQVLPAIILLDLNMPGTDGRAVLDVLKKDPQLHSIPVIIFSTSSNIRDIEDCYQLGANSYLTKPIEYAALEEKIRLAMRYWLNASELPFAN</sequence>
<dbReference type="AlphaFoldDB" id="A0A4Q5LC95"/>
<dbReference type="PROSITE" id="PS50110">
    <property type="entry name" value="RESPONSE_REGULATORY"/>
    <property type="match status" value="1"/>
</dbReference>
<dbReference type="CDD" id="cd17557">
    <property type="entry name" value="REC_Rcp-like"/>
    <property type="match status" value="1"/>
</dbReference>
<dbReference type="Pfam" id="PF00072">
    <property type="entry name" value="Response_reg"/>
    <property type="match status" value="1"/>
</dbReference>
<accession>A0A4Q5LC95</accession>
<dbReference type="Proteomes" id="UP000294155">
    <property type="component" value="Unassembled WGS sequence"/>
</dbReference>
<dbReference type="OrthoDB" id="7631574at2"/>
<dbReference type="GO" id="GO:0000160">
    <property type="term" value="P:phosphorelay signal transduction system"/>
    <property type="evidence" value="ECO:0007669"/>
    <property type="project" value="InterPro"/>
</dbReference>
<evidence type="ECO:0000313" key="3">
    <source>
        <dbReference type="EMBL" id="RYU78801.1"/>
    </source>
</evidence>